<name>A0A2B4RKI6_STYPI</name>
<dbReference type="EMBL" id="LSMT01000511">
    <property type="protein sequence ID" value="PFX16878.1"/>
    <property type="molecule type" value="Genomic_DNA"/>
</dbReference>
<organism evidence="1 2">
    <name type="scientific">Stylophora pistillata</name>
    <name type="common">Smooth cauliflower coral</name>
    <dbReference type="NCBI Taxonomy" id="50429"/>
    <lineage>
        <taxon>Eukaryota</taxon>
        <taxon>Metazoa</taxon>
        <taxon>Cnidaria</taxon>
        <taxon>Anthozoa</taxon>
        <taxon>Hexacorallia</taxon>
        <taxon>Scleractinia</taxon>
        <taxon>Astrocoeniina</taxon>
        <taxon>Pocilloporidae</taxon>
        <taxon>Stylophora</taxon>
    </lineage>
</organism>
<evidence type="ECO:0000313" key="1">
    <source>
        <dbReference type="EMBL" id="PFX16878.1"/>
    </source>
</evidence>
<dbReference type="AlphaFoldDB" id="A0A2B4RKI6"/>
<protein>
    <recommendedName>
        <fullName evidence="3">Tyr recombinase domain-containing protein</fullName>
    </recommendedName>
</protein>
<evidence type="ECO:0000313" key="2">
    <source>
        <dbReference type="Proteomes" id="UP000225706"/>
    </source>
</evidence>
<comment type="caution">
    <text evidence="1">The sequence shown here is derived from an EMBL/GenBank/DDBJ whole genome shotgun (WGS) entry which is preliminary data.</text>
</comment>
<reference evidence="2" key="1">
    <citation type="journal article" date="2017" name="bioRxiv">
        <title>Comparative analysis of the genomes of Stylophora pistillata and Acropora digitifera provides evidence for extensive differences between species of corals.</title>
        <authorList>
            <person name="Voolstra C.R."/>
            <person name="Li Y."/>
            <person name="Liew Y.J."/>
            <person name="Baumgarten S."/>
            <person name="Zoccola D."/>
            <person name="Flot J.-F."/>
            <person name="Tambutte S."/>
            <person name="Allemand D."/>
            <person name="Aranda M."/>
        </authorList>
    </citation>
    <scope>NUCLEOTIDE SEQUENCE [LARGE SCALE GENOMIC DNA]</scope>
</reference>
<dbReference type="Proteomes" id="UP000225706">
    <property type="component" value="Unassembled WGS sequence"/>
</dbReference>
<dbReference type="PANTHER" id="PTHR21446:SF12">
    <property type="entry name" value="POTASSIUM CHANNEL TETRAMERIZATION DOMAIN CONTAINING 1"/>
    <property type="match status" value="1"/>
</dbReference>
<gene>
    <name evidence="1" type="ORF">AWC38_SpisGene18815</name>
</gene>
<dbReference type="PANTHER" id="PTHR21446">
    <property type="entry name" value="DUF3504 DOMAIN-CONTAINING PROTEIN"/>
    <property type="match status" value="1"/>
</dbReference>
<proteinExistence type="predicted"/>
<sequence>MASRFGIVDEEGIDELKELSENENSKKSTEQWKNVFVKWATQRGKEKNLEGYECVDLDKTLSQFYAEVRKESGEDYEPDSLRVMQAASERHLKSKLYPKSIIKDREFLSSRKVLEGKARKLREEGRGKQKRITNHSARKTVVKKLKSSGIPKCEIKIITGHTSAQGLDDYDSGDEREQQMISNIIDNSGPATSRGVLSQLYPVRSSAFPSSAPGHVYNFNNCSVALNGDNSVIIQPRKAQALARSTPEKIVIQDSESK</sequence>
<dbReference type="InterPro" id="IPR052787">
    <property type="entry name" value="MAVS"/>
</dbReference>
<accession>A0A2B4RKI6</accession>
<dbReference type="OrthoDB" id="5953242at2759"/>
<keyword evidence="2" id="KW-1185">Reference proteome</keyword>
<evidence type="ECO:0008006" key="3">
    <source>
        <dbReference type="Google" id="ProtNLM"/>
    </source>
</evidence>